<sequence length="81" mass="9444">MKMTPKEEYLLNCLRNIAETSSESDIADFADQAIYISGSFPEEESIVEEYTKLVNELWGCYCSEEPPSYNLYERFEDLNIK</sequence>
<dbReference type="EMBL" id="KM677185">
    <property type="protein sequence ID" value="AIX12519.1"/>
    <property type="molecule type" value="Genomic_DNA"/>
</dbReference>
<organism evidence="1 2">
    <name type="scientific">Lactococcus phage WRP3</name>
    <dbReference type="NCBI Taxonomy" id="1560313"/>
    <lineage>
        <taxon>Viruses</taxon>
        <taxon>Duplodnaviria</taxon>
        <taxon>Heunggongvirae</taxon>
        <taxon>Uroviricota</taxon>
        <taxon>Caudoviricetes</taxon>
        <taxon>Audreyjarvisvirus</taxon>
        <taxon>Audreyjarvisvirus WRP3</taxon>
    </lineage>
</organism>
<dbReference type="GeneID" id="24722282"/>
<name>A0A0D3MSQ0_9CAUD</name>
<evidence type="ECO:0000313" key="1">
    <source>
        <dbReference type="EMBL" id="AIX12519.1"/>
    </source>
</evidence>
<gene>
    <name evidence="1" type="ORF">WRP3_016</name>
</gene>
<dbReference type="RefSeq" id="YP_009147673.1">
    <property type="nucleotide sequence ID" value="NC_027341.1"/>
</dbReference>
<evidence type="ECO:0000313" key="2">
    <source>
        <dbReference type="Proteomes" id="UP000032686"/>
    </source>
</evidence>
<keyword evidence="2" id="KW-1185">Reference proteome</keyword>
<dbReference type="Proteomes" id="UP000032686">
    <property type="component" value="Segment"/>
</dbReference>
<reference evidence="1 2" key="1">
    <citation type="journal article" date="2015" name="Appl. Environ. Microbiol.">
        <title>Lactococcal 949 group phages recognize a carbohydrate receptor on the host cell surface.</title>
        <authorList>
            <person name="Mahony J."/>
            <person name="Randazzo W."/>
            <person name="Neve H."/>
            <person name="Settanni L."/>
            <person name="van Sinderen D."/>
        </authorList>
    </citation>
    <scope>NUCLEOTIDE SEQUENCE [LARGE SCALE GENOMIC DNA]</scope>
    <source>
        <strain evidence="1">WRP3</strain>
    </source>
</reference>
<proteinExistence type="predicted"/>
<dbReference type="OrthoDB" id="21127at10239"/>
<dbReference type="KEGG" id="vg:24722282"/>
<accession>A0A0D3MSQ0</accession>
<protein>
    <submittedName>
        <fullName evidence="1">Uncharacterized protein</fullName>
    </submittedName>
</protein>